<evidence type="ECO:0000256" key="2">
    <source>
        <dbReference type="SAM" id="MobiDB-lite"/>
    </source>
</evidence>
<dbReference type="AlphaFoldDB" id="A0A0F4GFZ1"/>
<reference evidence="3 4" key="1">
    <citation type="submission" date="2015-03" db="EMBL/GenBank/DDBJ databases">
        <title>RNA-seq based gene annotation and comparative genomics of four Zymoseptoria species reveal species-specific pathogenicity related genes and transposable element activity.</title>
        <authorList>
            <person name="Grandaubert J."/>
            <person name="Bhattacharyya A."/>
            <person name="Stukenbrock E.H."/>
        </authorList>
    </citation>
    <scope>NUCLEOTIDE SEQUENCE [LARGE SCALE GENOMIC DNA]</scope>
    <source>
        <strain evidence="3 4">Zb18110</strain>
    </source>
</reference>
<feature type="compositionally biased region" description="Basic and acidic residues" evidence="2">
    <location>
        <begin position="207"/>
        <end position="222"/>
    </location>
</feature>
<feature type="region of interest" description="Disordered" evidence="2">
    <location>
        <begin position="196"/>
        <end position="222"/>
    </location>
</feature>
<name>A0A0F4GFZ1_9PEZI</name>
<protein>
    <recommendedName>
        <fullName evidence="5">G domain-containing protein</fullName>
    </recommendedName>
</protein>
<evidence type="ECO:0000313" key="3">
    <source>
        <dbReference type="EMBL" id="KJX95912.1"/>
    </source>
</evidence>
<sequence>MAAKHVTVGVVGITGSGKSRTLNSLFQVGDIARHRGDGSYVTLTTNLYCARREGQVTPLVAEVFFCTEADRYKMISRWVRDYHRAAAPDPAQNMMATAAQLMELEEARSALAIEQIDLANRQRELCEAQQDLTAGQRDVTKREKIVAEKERDLAEAKKEWHEMEAKRMQSQLRDQSDALKRLAEAVGQNTSAVNTLSEFLGSTSSSPREREKRAHLPRHSESEPSIQLKVFALQKSCFAFETTMGTGGQWSIRNASSGRA</sequence>
<evidence type="ECO:0000256" key="1">
    <source>
        <dbReference type="SAM" id="Coils"/>
    </source>
</evidence>
<gene>
    <name evidence="3" type="ORF">TI39_contig897g00001</name>
</gene>
<dbReference type="Proteomes" id="UP000033647">
    <property type="component" value="Unassembled WGS sequence"/>
</dbReference>
<feature type="compositionally biased region" description="Polar residues" evidence="2">
    <location>
        <begin position="196"/>
        <end position="206"/>
    </location>
</feature>
<evidence type="ECO:0000313" key="4">
    <source>
        <dbReference type="Proteomes" id="UP000033647"/>
    </source>
</evidence>
<dbReference type="EMBL" id="LAFY01000889">
    <property type="protein sequence ID" value="KJX95912.1"/>
    <property type="molecule type" value="Genomic_DNA"/>
</dbReference>
<dbReference type="OrthoDB" id="5427350at2759"/>
<comment type="caution">
    <text evidence="3">The sequence shown here is derived from an EMBL/GenBank/DDBJ whole genome shotgun (WGS) entry which is preliminary data.</text>
</comment>
<organism evidence="3 4">
    <name type="scientific">Zymoseptoria brevis</name>
    <dbReference type="NCBI Taxonomy" id="1047168"/>
    <lineage>
        <taxon>Eukaryota</taxon>
        <taxon>Fungi</taxon>
        <taxon>Dikarya</taxon>
        <taxon>Ascomycota</taxon>
        <taxon>Pezizomycotina</taxon>
        <taxon>Dothideomycetes</taxon>
        <taxon>Dothideomycetidae</taxon>
        <taxon>Mycosphaerellales</taxon>
        <taxon>Mycosphaerellaceae</taxon>
        <taxon>Zymoseptoria</taxon>
    </lineage>
</organism>
<evidence type="ECO:0008006" key="5">
    <source>
        <dbReference type="Google" id="ProtNLM"/>
    </source>
</evidence>
<feature type="coiled-coil region" evidence="1">
    <location>
        <begin position="104"/>
        <end position="185"/>
    </location>
</feature>
<keyword evidence="4" id="KW-1185">Reference proteome</keyword>
<keyword evidence="1" id="KW-0175">Coiled coil</keyword>
<accession>A0A0F4GFZ1</accession>
<proteinExistence type="predicted"/>